<organism evidence="2 3">
    <name type="scientific">Aquimarina spongiae</name>
    <dbReference type="NCBI Taxonomy" id="570521"/>
    <lineage>
        <taxon>Bacteria</taxon>
        <taxon>Pseudomonadati</taxon>
        <taxon>Bacteroidota</taxon>
        <taxon>Flavobacteriia</taxon>
        <taxon>Flavobacteriales</taxon>
        <taxon>Flavobacteriaceae</taxon>
        <taxon>Aquimarina</taxon>
    </lineage>
</organism>
<evidence type="ECO:0008006" key="4">
    <source>
        <dbReference type="Google" id="ProtNLM"/>
    </source>
</evidence>
<dbReference type="RefSeq" id="WP_073313592.1">
    <property type="nucleotide sequence ID" value="NZ_FQYP01000001.1"/>
</dbReference>
<dbReference type="PROSITE" id="PS51257">
    <property type="entry name" value="PROKAR_LIPOPROTEIN"/>
    <property type="match status" value="1"/>
</dbReference>
<dbReference type="GO" id="GO:0020037">
    <property type="term" value="F:heme binding"/>
    <property type="evidence" value="ECO:0007669"/>
    <property type="project" value="InterPro"/>
</dbReference>
<sequence length="115" mass="12987">MKYYLQINKLLFAVLTSLILVSCDNNVEEEITEIIVECNPDTSFATQVKPIIDNNCTECHNGNQFPDLRNFEGIRNNAARVRAQVVSRRMPIGGSLSNEEIEIIRCWIDSGALNN</sequence>
<feature type="chain" id="PRO_5009915911" description="Cytochrome c domain-containing protein" evidence="1">
    <location>
        <begin position="23"/>
        <end position="115"/>
    </location>
</feature>
<protein>
    <recommendedName>
        <fullName evidence="4">Cytochrome c domain-containing protein</fullName>
    </recommendedName>
</protein>
<dbReference type="OrthoDB" id="9786191at2"/>
<reference evidence="3" key="1">
    <citation type="submission" date="2016-11" db="EMBL/GenBank/DDBJ databases">
        <authorList>
            <person name="Varghese N."/>
            <person name="Submissions S."/>
        </authorList>
    </citation>
    <scope>NUCLEOTIDE SEQUENCE [LARGE SCALE GENOMIC DNA]</scope>
    <source>
        <strain evidence="3">DSM 22623</strain>
    </source>
</reference>
<feature type="signal peptide" evidence="1">
    <location>
        <begin position="1"/>
        <end position="22"/>
    </location>
</feature>
<evidence type="ECO:0000313" key="3">
    <source>
        <dbReference type="Proteomes" id="UP000184432"/>
    </source>
</evidence>
<dbReference type="Proteomes" id="UP000184432">
    <property type="component" value="Unassembled WGS sequence"/>
</dbReference>
<name>A0A1M6AYM0_9FLAO</name>
<dbReference type="EMBL" id="FQYP01000001">
    <property type="protein sequence ID" value="SHI41604.1"/>
    <property type="molecule type" value="Genomic_DNA"/>
</dbReference>
<keyword evidence="1" id="KW-0732">Signal</keyword>
<keyword evidence="3" id="KW-1185">Reference proteome</keyword>
<dbReference type="InterPro" id="IPR036909">
    <property type="entry name" value="Cyt_c-like_dom_sf"/>
</dbReference>
<dbReference type="SUPFAM" id="SSF46626">
    <property type="entry name" value="Cytochrome c"/>
    <property type="match status" value="1"/>
</dbReference>
<dbReference type="AlphaFoldDB" id="A0A1M6AYM0"/>
<proteinExistence type="predicted"/>
<evidence type="ECO:0000256" key="1">
    <source>
        <dbReference type="SAM" id="SignalP"/>
    </source>
</evidence>
<dbReference type="GO" id="GO:0009055">
    <property type="term" value="F:electron transfer activity"/>
    <property type="evidence" value="ECO:0007669"/>
    <property type="project" value="InterPro"/>
</dbReference>
<evidence type="ECO:0000313" key="2">
    <source>
        <dbReference type="EMBL" id="SHI41604.1"/>
    </source>
</evidence>
<gene>
    <name evidence="2" type="ORF">SAMN04488508_101544</name>
</gene>
<dbReference type="STRING" id="570521.SAMN04488508_101544"/>
<accession>A0A1M6AYM0</accession>